<name>A0AAN9B855_9CAEN</name>
<gene>
    <name evidence="1" type="ORF">V1264_023337</name>
</gene>
<evidence type="ECO:0000313" key="1">
    <source>
        <dbReference type="EMBL" id="KAK7100371.1"/>
    </source>
</evidence>
<evidence type="ECO:0000313" key="2">
    <source>
        <dbReference type="Proteomes" id="UP001374579"/>
    </source>
</evidence>
<accession>A0AAN9B855</accession>
<dbReference type="AlphaFoldDB" id="A0AAN9B855"/>
<comment type="caution">
    <text evidence="1">The sequence shown here is derived from an EMBL/GenBank/DDBJ whole genome shotgun (WGS) entry which is preliminary data.</text>
</comment>
<sequence length="85" mass="10035">MNDYMTCQRRACKATGLRLQVRYSRISSTRREVTKGGFERRSNLLSHRKHGGPLKRQYRRSFFCTCPYLSNGVFTRTQEKDKDTP</sequence>
<organism evidence="1 2">
    <name type="scientific">Littorina saxatilis</name>
    <dbReference type="NCBI Taxonomy" id="31220"/>
    <lineage>
        <taxon>Eukaryota</taxon>
        <taxon>Metazoa</taxon>
        <taxon>Spiralia</taxon>
        <taxon>Lophotrochozoa</taxon>
        <taxon>Mollusca</taxon>
        <taxon>Gastropoda</taxon>
        <taxon>Caenogastropoda</taxon>
        <taxon>Littorinimorpha</taxon>
        <taxon>Littorinoidea</taxon>
        <taxon>Littorinidae</taxon>
        <taxon>Littorina</taxon>
    </lineage>
</organism>
<dbReference type="Proteomes" id="UP001374579">
    <property type="component" value="Unassembled WGS sequence"/>
</dbReference>
<reference evidence="1 2" key="1">
    <citation type="submission" date="2024-02" db="EMBL/GenBank/DDBJ databases">
        <title>Chromosome-scale genome assembly of the rough periwinkle Littorina saxatilis.</title>
        <authorList>
            <person name="De Jode A."/>
            <person name="Faria R."/>
            <person name="Formenti G."/>
            <person name="Sims Y."/>
            <person name="Smith T.P."/>
            <person name="Tracey A."/>
            <person name="Wood J.M.D."/>
            <person name="Zagrodzka Z.B."/>
            <person name="Johannesson K."/>
            <person name="Butlin R.K."/>
            <person name="Leder E.H."/>
        </authorList>
    </citation>
    <scope>NUCLEOTIDE SEQUENCE [LARGE SCALE GENOMIC DNA]</scope>
    <source>
        <strain evidence="1">Snail1</strain>
        <tissue evidence="1">Muscle</tissue>
    </source>
</reference>
<proteinExistence type="predicted"/>
<dbReference type="EMBL" id="JBAMIC010000011">
    <property type="protein sequence ID" value="KAK7100371.1"/>
    <property type="molecule type" value="Genomic_DNA"/>
</dbReference>
<keyword evidence="2" id="KW-1185">Reference proteome</keyword>
<protein>
    <submittedName>
        <fullName evidence="1">Uncharacterized protein</fullName>
    </submittedName>
</protein>